<dbReference type="AlphaFoldDB" id="W0EG18"/>
<dbReference type="InterPro" id="IPR001734">
    <property type="entry name" value="Na/solute_symporter"/>
</dbReference>
<dbReference type="PANTHER" id="PTHR48086:SF7">
    <property type="entry name" value="SODIUM-SOLUTE SYMPORTER-RELATED"/>
    <property type="match status" value="1"/>
</dbReference>
<feature type="transmembrane region" description="Helical" evidence="8">
    <location>
        <begin position="436"/>
        <end position="454"/>
    </location>
</feature>
<gene>
    <name evidence="9" type="ORF">DESME_14010</name>
</gene>
<feature type="transmembrane region" description="Helical" evidence="8">
    <location>
        <begin position="306"/>
        <end position="334"/>
    </location>
</feature>
<evidence type="ECO:0000313" key="10">
    <source>
        <dbReference type="Proteomes" id="UP000010847"/>
    </source>
</evidence>
<dbReference type="eggNOG" id="COG0591">
    <property type="taxonomic scope" value="Bacteria"/>
</dbReference>
<dbReference type="GO" id="GO:0005886">
    <property type="term" value="C:plasma membrane"/>
    <property type="evidence" value="ECO:0007669"/>
    <property type="project" value="TreeGrafter"/>
</dbReference>
<organism evidence="9 10">
    <name type="scientific">Desulfitobacterium metallireducens DSM 15288</name>
    <dbReference type="NCBI Taxonomy" id="871968"/>
    <lineage>
        <taxon>Bacteria</taxon>
        <taxon>Bacillati</taxon>
        <taxon>Bacillota</taxon>
        <taxon>Clostridia</taxon>
        <taxon>Eubacteriales</taxon>
        <taxon>Desulfitobacteriaceae</taxon>
        <taxon>Desulfitobacterium</taxon>
    </lineage>
</organism>
<feature type="transmembrane region" description="Helical" evidence="8">
    <location>
        <begin position="410"/>
        <end position="430"/>
    </location>
</feature>
<feature type="transmembrane region" description="Helical" evidence="8">
    <location>
        <begin position="355"/>
        <end position="374"/>
    </location>
</feature>
<protein>
    <submittedName>
        <fullName evidence="9">Symporter</fullName>
    </submittedName>
</protein>
<keyword evidence="4 8" id="KW-0812">Transmembrane</keyword>
<evidence type="ECO:0000313" key="9">
    <source>
        <dbReference type="EMBL" id="AHF08021.1"/>
    </source>
</evidence>
<reference evidence="9 10" key="1">
    <citation type="submission" date="2013-12" db="EMBL/GenBank/DDBJ databases">
        <authorList>
            <consortium name="DOE Joint Genome Institute"/>
            <person name="Smidt H."/>
            <person name="Huntemann M."/>
            <person name="Han J."/>
            <person name="Chen A."/>
            <person name="Kyrpides N."/>
            <person name="Mavromatis K."/>
            <person name="Markowitz V."/>
            <person name="Palaniappan K."/>
            <person name="Ivanova N."/>
            <person name="Schaumberg A."/>
            <person name="Pati A."/>
            <person name="Liolios K."/>
            <person name="Nordberg H.P."/>
            <person name="Cantor M.N."/>
            <person name="Hua S.X."/>
            <person name="Woyke T."/>
        </authorList>
    </citation>
    <scope>NUCLEOTIDE SEQUENCE [LARGE SCALE GENOMIC DNA]</scope>
    <source>
        <strain evidence="10">DSM 15288</strain>
    </source>
</reference>
<evidence type="ECO:0000256" key="1">
    <source>
        <dbReference type="ARBA" id="ARBA00004141"/>
    </source>
</evidence>
<dbReference type="HOGENOM" id="CLU_018808_15_3_9"/>
<dbReference type="Proteomes" id="UP000010847">
    <property type="component" value="Chromosome"/>
</dbReference>
<feature type="transmembrane region" description="Helical" evidence="8">
    <location>
        <begin position="115"/>
        <end position="136"/>
    </location>
</feature>
<evidence type="ECO:0000256" key="5">
    <source>
        <dbReference type="ARBA" id="ARBA00022989"/>
    </source>
</evidence>
<accession>W0EG18</accession>
<dbReference type="Pfam" id="PF00474">
    <property type="entry name" value="SSF"/>
    <property type="match status" value="1"/>
</dbReference>
<dbReference type="InterPro" id="IPR038377">
    <property type="entry name" value="Na/Glc_symporter_sf"/>
</dbReference>
<evidence type="ECO:0000256" key="7">
    <source>
        <dbReference type="RuleBase" id="RU362091"/>
    </source>
</evidence>
<dbReference type="STRING" id="871968.DESME_14010"/>
<feature type="transmembrane region" description="Helical" evidence="8">
    <location>
        <begin position="6"/>
        <end position="22"/>
    </location>
</feature>
<dbReference type="EMBL" id="CP007032">
    <property type="protein sequence ID" value="AHF08021.1"/>
    <property type="molecule type" value="Genomic_DNA"/>
</dbReference>
<evidence type="ECO:0000256" key="8">
    <source>
        <dbReference type="SAM" id="Phobius"/>
    </source>
</evidence>
<comment type="subcellular location">
    <subcellularLocation>
        <location evidence="1">Membrane</location>
        <topology evidence="1">Multi-pass membrane protein</topology>
    </subcellularLocation>
</comment>
<dbReference type="CDD" id="cd10322">
    <property type="entry name" value="SLC5sbd"/>
    <property type="match status" value="1"/>
</dbReference>
<sequence>MNIPLIIVLLYIIVLFAISAYAKKLAKGSEGYLLAGRQLTTPLVAVSITGLAIGGASTIGVAEQAYNVGLAAGWYNVAWGAGAIAMGLLAAGKYRELHVTTVPEMFEKFYDVKGRAIAVASQITILLVTTSMQYLAGGAILASMLPSIFTLRTGMITSALVFIGITFVGGMWSSGLSNILNVALIYVGIGIATVITVTNQGGIGAIAAQVPQEVPYFHLVDGLGWMAIASWFAVMVTQCFSAQGVVQIACGAKDSKTARNGFIIGGLIMLPIGFLAALMGIAGKAMFPSMSATLALPQMIMSLNPYIAGVTLAALWAADVSTAGSLLLGSATLFSQDIYKRFLNPGCEDKKLTKVTKIAVIILGALTFGLALTVSGIVKTLLIGLSLTTAFTVVFLFTTFFPSMARKNSAFYTTLVGILVLVLWQFVPAIRVFPHVIYLEWITCVVTFLGVPLFDSKRIHDRAGTEIVNL</sequence>
<feature type="transmembrane region" description="Helical" evidence="8">
    <location>
        <begin position="184"/>
        <end position="208"/>
    </location>
</feature>
<feature type="transmembrane region" description="Helical" evidence="8">
    <location>
        <begin position="228"/>
        <end position="250"/>
    </location>
</feature>
<evidence type="ECO:0000256" key="6">
    <source>
        <dbReference type="ARBA" id="ARBA00023136"/>
    </source>
</evidence>
<dbReference type="InterPro" id="IPR050277">
    <property type="entry name" value="Sodium:Solute_Symporter"/>
</dbReference>
<feature type="transmembrane region" description="Helical" evidence="8">
    <location>
        <begin position="43"/>
        <end position="62"/>
    </location>
</feature>
<feature type="transmembrane region" description="Helical" evidence="8">
    <location>
        <begin position="148"/>
        <end position="172"/>
    </location>
</feature>
<evidence type="ECO:0000256" key="3">
    <source>
        <dbReference type="ARBA" id="ARBA00022448"/>
    </source>
</evidence>
<keyword evidence="6 8" id="KW-0472">Membrane</keyword>
<name>W0EG18_9FIRM</name>
<feature type="transmembrane region" description="Helical" evidence="8">
    <location>
        <begin position="74"/>
        <end position="94"/>
    </location>
</feature>
<dbReference type="GO" id="GO:0022857">
    <property type="term" value="F:transmembrane transporter activity"/>
    <property type="evidence" value="ECO:0007669"/>
    <property type="project" value="InterPro"/>
</dbReference>
<keyword evidence="5 8" id="KW-1133">Transmembrane helix</keyword>
<keyword evidence="10" id="KW-1185">Reference proteome</keyword>
<evidence type="ECO:0000256" key="2">
    <source>
        <dbReference type="ARBA" id="ARBA00006434"/>
    </source>
</evidence>
<evidence type="ECO:0000256" key="4">
    <source>
        <dbReference type="ARBA" id="ARBA00022692"/>
    </source>
</evidence>
<proteinExistence type="inferred from homology"/>
<keyword evidence="3" id="KW-0813">Transport</keyword>
<dbReference type="KEGG" id="dmt:DESME_14010"/>
<dbReference type="Gene3D" id="1.20.1730.10">
    <property type="entry name" value="Sodium/glucose cotransporter"/>
    <property type="match status" value="1"/>
</dbReference>
<comment type="similarity">
    <text evidence="2 7">Belongs to the sodium:solute symporter (SSF) (TC 2.A.21) family.</text>
</comment>
<feature type="transmembrane region" description="Helical" evidence="8">
    <location>
        <begin position="380"/>
        <end position="398"/>
    </location>
</feature>
<dbReference type="PROSITE" id="PS50283">
    <property type="entry name" value="NA_SOLUT_SYMP_3"/>
    <property type="match status" value="1"/>
</dbReference>
<feature type="transmembrane region" description="Helical" evidence="8">
    <location>
        <begin position="262"/>
        <end position="286"/>
    </location>
</feature>
<dbReference type="PANTHER" id="PTHR48086">
    <property type="entry name" value="SODIUM/PROLINE SYMPORTER-RELATED"/>
    <property type="match status" value="1"/>
</dbReference>